<keyword evidence="2" id="KW-1185">Reference proteome</keyword>
<gene>
    <name evidence="1" type="ORF">Lysil_2340</name>
</gene>
<proteinExistence type="predicted"/>
<protein>
    <submittedName>
        <fullName evidence="1">Uncharacterized protein</fullName>
    </submittedName>
</protein>
<evidence type="ECO:0000313" key="2">
    <source>
        <dbReference type="Proteomes" id="UP000236220"/>
    </source>
</evidence>
<sequence>MLESDLTPERGNFFKQFLLTASVNQGLKLIFLPLSQSHPPIDLQPCQGTVGSA</sequence>
<evidence type="ECO:0000313" key="1">
    <source>
        <dbReference type="EMBL" id="PNS08164.1"/>
    </source>
</evidence>
<accession>A0A2K1PZE9</accession>
<dbReference type="Proteomes" id="UP000236220">
    <property type="component" value="Unassembled WGS sequence"/>
</dbReference>
<comment type="caution">
    <text evidence="1">The sequence shown here is derived from an EMBL/GenBank/DDBJ whole genome shotgun (WGS) entry which is preliminary data.</text>
</comment>
<organism evidence="1 2">
    <name type="scientific">Solilutibacter silvestris</name>
    <dbReference type="NCBI Taxonomy" id="1645665"/>
    <lineage>
        <taxon>Bacteria</taxon>
        <taxon>Pseudomonadati</taxon>
        <taxon>Pseudomonadota</taxon>
        <taxon>Gammaproteobacteria</taxon>
        <taxon>Lysobacterales</taxon>
        <taxon>Lysobacteraceae</taxon>
        <taxon>Solilutibacter</taxon>
    </lineage>
</organism>
<reference evidence="1 2" key="1">
    <citation type="submission" date="2017-08" db="EMBL/GenBank/DDBJ databases">
        <title>Lysobacter sylvestris genome.</title>
        <authorList>
            <person name="Zhang D.-C."/>
            <person name="Albuquerque L."/>
            <person name="Franca L."/>
            <person name="Froufe H.J.C."/>
            <person name="Barroso C."/>
            <person name="Egas C."/>
            <person name="Da Costa M."/>
            <person name="Margesin R."/>
        </authorList>
    </citation>
    <scope>NUCLEOTIDE SEQUENCE [LARGE SCALE GENOMIC DNA]</scope>
    <source>
        <strain evidence="1 2">AM20-91</strain>
    </source>
</reference>
<name>A0A2K1PZE9_9GAMM</name>
<dbReference type="AlphaFoldDB" id="A0A2K1PZE9"/>
<dbReference type="EMBL" id="NPZB01000002">
    <property type="protein sequence ID" value="PNS08164.1"/>
    <property type="molecule type" value="Genomic_DNA"/>
</dbReference>